<sequence length="107" mass="12203">MANGCSWHDLEAKLMFFLHGAKKREAVAVTGRRSRYFSYEGKSHQGSHEGQWVEDIPIIMFLTKQREKLMECPVFSENPLQDASVLSLLMELNTLGEECAFLPSLCH</sequence>
<evidence type="ECO:0000313" key="1">
    <source>
        <dbReference type="EMBL" id="KAK3584897.1"/>
    </source>
</evidence>
<protein>
    <submittedName>
        <fullName evidence="1">Uncharacterized protein</fullName>
    </submittedName>
</protein>
<organism evidence="1 2">
    <name type="scientific">Potamilus streckersoni</name>
    <dbReference type="NCBI Taxonomy" id="2493646"/>
    <lineage>
        <taxon>Eukaryota</taxon>
        <taxon>Metazoa</taxon>
        <taxon>Spiralia</taxon>
        <taxon>Lophotrochozoa</taxon>
        <taxon>Mollusca</taxon>
        <taxon>Bivalvia</taxon>
        <taxon>Autobranchia</taxon>
        <taxon>Heteroconchia</taxon>
        <taxon>Palaeoheterodonta</taxon>
        <taxon>Unionida</taxon>
        <taxon>Unionoidea</taxon>
        <taxon>Unionidae</taxon>
        <taxon>Ambleminae</taxon>
        <taxon>Lampsilini</taxon>
        <taxon>Potamilus</taxon>
    </lineage>
</organism>
<comment type="caution">
    <text evidence="1">The sequence shown here is derived from an EMBL/GenBank/DDBJ whole genome shotgun (WGS) entry which is preliminary data.</text>
</comment>
<proteinExistence type="predicted"/>
<dbReference type="EMBL" id="JAEAOA010001326">
    <property type="protein sequence ID" value="KAK3584897.1"/>
    <property type="molecule type" value="Genomic_DNA"/>
</dbReference>
<dbReference type="AlphaFoldDB" id="A0AAE0VPY6"/>
<keyword evidence="2" id="KW-1185">Reference proteome</keyword>
<reference evidence="1" key="2">
    <citation type="journal article" date="2021" name="Genome Biol. Evol.">
        <title>Developing a high-quality reference genome for a parasitic bivalve with doubly uniparental inheritance (Bivalvia: Unionida).</title>
        <authorList>
            <person name="Smith C.H."/>
        </authorList>
    </citation>
    <scope>NUCLEOTIDE SEQUENCE</scope>
    <source>
        <strain evidence="1">CHS0354</strain>
        <tissue evidence="1">Mantle</tissue>
    </source>
</reference>
<name>A0AAE0VPY6_9BIVA</name>
<reference evidence="1" key="3">
    <citation type="submission" date="2023-05" db="EMBL/GenBank/DDBJ databases">
        <authorList>
            <person name="Smith C.H."/>
        </authorList>
    </citation>
    <scope>NUCLEOTIDE SEQUENCE</scope>
    <source>
        <strain evidence="1">CHS0354</strain>
        <tissue evidence="1">Mantle</tissue>
    </source>
</reference>
<evidence type="ECO:0000313" key="2">
    <source>
        <dbReference type="Proteomes" id="UP001195483"/>
    </source>
</evidence>
<reference evidence="1" key="1">
    <citation type="journal article" date="2021" name="Genome Biol. Evol.">
        <title>A High-Quality Reference Genome for a Parasitic Bivalve with Doubly Uniparental Inheritance (Bivalvia: Unionida).</title>
        <authorList>
            <person name="Smith C.H."/>
        </authorList>
    </citation>
    <scope>NUCLEOTIDE SEQUENCE</scope>
    <source>
        <strain evidence="1">CHS0354</strain>
    </source>
</reference>
<gene>
    <name evidence="1" type="ORF">CHS0354_021771</name>
</gene>
<accession>A0AAE0VPY6</accession>
<dbReference type="Proteomes" id="UP001195483">
    <property type="component" value="Unassembled WGS sequence"/>
</dbReference>